<keyword evidence="5" id="KW-0675">Receptor</keyword>
<protein>
    <submittedName>
        <fullName evidence="5">Cytokine receptor common subunit beta</fullName>
    </submittedName>
</protein>
<accession>A0AAV6RN83</accession>
<keyword evidence="3" id="KW-0732">Signal</keyword>
<evidence type="ECO:0000313" key="5">
    <source>
        <dbReference type="EMBL" id="KAG7505969.1"/>
    </source>
</evidence>
<evidence type="ECO:0000256" key="3">
    <source>
        <dbReference type="SAM" id="SignalP"/>
    </source>
</evidence>
<dbReference type="Pfam" id="PF00041">
    <property type="entry name" value="fn3"/>
    <property type="match status" value="2"/>
</dbReference>
<dbReference type="EMBL" id="JAGKHQ010000011">
    <property type="protein sequence ID" value="KAG7505969.1"/>
    <property type="molecule type" value="Genomic_DNA"/>
</dbReference>
<evidence type="ECO:0000256" key="2">
    <source>
        <dbReference type="SAM" id="Phobius"/>
    </source>
</evidence>
<reference evidence="5 6" key="1">
    <citation type="journal article" date="2021" name="Sci. Rep.">
        <title>Chromosome anchoring in Senegalese sole (Solea senegalensis) reveals sex-associated markers and genome rearrangements in flatfish.</title>
        <authorList>
            <person name="Guerrero-Cozar I."/>
            <person name="Gomez-Garrido J."/>
            <person name="Berbel C."/>
            <person name="Martinez-Blanch J.F."/>
            <person name="Alioto T."/>
            <person name="Claros M.G."/>
            <person name="Gagnaire P.A."/>
            <person name="Manchado M."/>
        </authorList>
    </citation>
    <scope>NUCLEOTIDE SEQUENCE [LARGE SCALE GENOMIC DNA]</scope>
    <source>
        <strain evidence="5">Sse05_10M</strain>
    </source>
</reference>
<feature type="domain" description="Fibronectin type-III" evidence="4">
    <location>
        <begin position="331"/>
        <end position="428"/>
    </location>
</feature>
<feature type="domain" description="Fibronectin type-III" evidence="4">
    <location>
        <begin position="139"/>
        <end position="235"/>
    </location>
</feature>
<keyword evidence="6" id="KW-1185">Reference proteome</keyword>
<dbReference type="PROSITE" id="PS50853">
    <property type="entry name" value="FN3"/>
    <property type="match status" value="2"/>
</dbReference>
<evidence type="ECO:0000256" key="1">
    <source>
        <dbReference type="SAM" id="MobiDB-lite"/>
    </source>
</evidence>
<name>A0AAV6RN83_SOLSE</name>
<evidence type="ECO:0000259" key="4">
    <source>
        <dbReference type="PROSITE" id="PS50853"/>
    </source>
</evidence>
<dbReference type="AlphaFoldDB" id="A0AAV6RN83"/>
<feature type="transmembrane region" description="Helical" evidence="2">
    <location>
        <begin position="437"/>
        <end position="460"/>
    </location>
</feature>
<dbReference type="PANTHER" id="PTHR23037:SF41">
    <property type="entry name" value="COLONY STIMULATING FACTOR 2 RECEPTOR, BETA, LOW-AFFINITY (GRANULOCYTE-MACROPHAGE) PRECURSOR"/>
    <property type="match status" value="1"/>
</dbReference>
<sequence length="701" mass="79049">MMSLFWVVLWTTLPLPALFSGPQLCSIDESNTSHNTSTLLESLQCYNNYQSYVHCNWRQEGDAPLQLWFKTEHNRMLCVPYSLASKDSEQGMVQCRHKTRTFSIGVKHTVFFRKIDMLTVCSSVPHKPVSLSHHLRAHPPVDLSTHDSGDGGRWLTWSSPYPSSSSLNKKLIYQLSYLPEKQDHWTTVDVTHTSVKLQRHLLLPGHTYEARVRARASVGHWSHWSPVVSWRSEENTGQFPRLHCVLDSEKEVTCSWEVSRELASFITYQLACHHNQTAPSERCCVSPTVISHHNRTLRFSCSLTVADPEHLLLELHPTHTAKTFKAHQHIRPEPPQQVNVKKKQSSWIVEWTEPSTATKVKLFYQVCYYRSQDQGCSILNMSEGSTSLTLQEASLIPSQHYKVKVRSLVVPGHGSKYEGLPSEWTHPRDWVSNAATWSFTTIIYVLISVVVTAVFFSLYFTIPACRRRIIVWVESVPSPGKSKILSEIQATTIRTLQSEVTSICKVLHFDTVFTCSSDASLLPNTNNNKKCMEPDEGFWNDDNSPAPAEEVNTSGTSSVSFSGPYIFCQGSSESNHKPVDVEYKEEEEDRTRSNPFMSPVNFSSNRGAYVCLPNHSISRSTQDLVMSSVANTNADRSNSAEQDQQQCPDTTTEANTRDIQPGLSEVTGRDQPLAYTSGPFTSWPHGGTVQASGYCHLPQHQ</sequence>
<keyword evidence="2" id="KW-1133">Transmembrane helix</keyword>
<dbReference type="SMART" id="SM00060">
    <property type="entry name" value="FN3"/>
    <property type="match status" value="2"/>
</dbReference>
<dbReference type="GO" id="GO:0004896">
    <property type="term" value="F:cytokine receptor activity"/>
    <property type="evidence" value="ECO:0007669"/>
    <property type="project" value="TreeGrafter"/>
</dbReference>
<feature type="compositionally biased region" description="Polar residues" evidence="1">
    <location>
        <begin position="633"/>
        <end position="658"/>
    </location>
</feature>
<proteinExistence type="predicted"/>
<dbReference type="Proteomes" id="UP000693946">
    <property type="component" value="Linkage Group LG19"/>
</dbReference>
<organism evidence="5 6">
    <name type="scientific">Solea senegalensis</name>
    <name type="common">Senegalese sole</name>
    <dbReference type="NCBI Taxonomy" id="28829"/>
    <lineage>
        <taxon>Eukaryota</taxon>
        <taxon>Metazoa</taxon>
        <taxon>Chordata</taxon>
        <taxon>Craniata</taxon>
        <taxon>Vertebrata</taxon>
        <taxon>Euteleostomi</taxon>
        <taxon>Actinopterygii</taxon>
        <taxon>Neopterygii</taxon>
        <taxon>Teleostei</taxon>
        <taxon>Neoteleostei</taxon>
        <taxon>Acanthomorphata</taxon>
        <taxon>Carangaria</taxon>
        <taxon>Pleuronectiformes</taxon>
        <taxon>Pleuronectoidei</taxon>
        <taxon>Soleidae</taxon>
        <taxon>Solea</taxon>
    </lineage>
</organism>
<feature type="region of interest" description="Disordered" evidence="1">
    <location>
        <begin position="633"/>
        <end position="684"/>
    </location>
</feature>
<feature type="chain" id="PRO_5043753447" evidence="3">
    <location>
        <begin position="20"/>
        <end position="701"/>
    </location>
</feature>
<dbReference type="PANTHER" id="PTHR23037">
    <property type="entry name" value="CYTOKINE RECEPTOR"/>
    <property type="match status" value="1"/>
</dbReference>
<evidence type="ECO:0000313" key="6">
    <source>
        <dbReference type="Proteomes" id="UP000693946"/>
    </source>
</evidence>
<dbReference type="InterPro" id="IPR003961">
    <property type="entry name" value="FN3_dom"/>
</dbReference>
<feature type="signal peptide" evidence="3">
    <location>
        <begin position="1"/>
        <end position="19"/>
    </location>
</feature>
<keyword evidence="2" id="KW-0812">Transmembrane</keyword>
<keyword evidence="2" id="KW-0472">Membrane</keyword>
<comment type="caution">
    <text evidence="5">The sequence shown here is derived from an EMBL/GenBank/DDBJ whole genome shotgun (WGS) entry which is preliminary data.</text>
</comment>
<gene>
    <name evidence="5" type="ORF">JOB18_044161</name>
</gene>
<dbReference type="GO" id="GO:0009897">
    <property type="term" value="C:external side of plasma membrane"/>
    <property type="evidence" value="ECO:0007669"/>
    <property type="project" value="TreeGrafter"/>
</dbReference>
<dbReference type="CDD" id="cd00063">
    <property type="entry name" value="FN3"/>
    <property type="match status" value="2"/>
</dbReference>